<keyword evidence="2" id="KW-1185">Reference proteome</keyword>
<dbReference type="EMBL" id="CP069812">
    <property type="protein sequence ID" value="QRQ96045.1"/>
    <property type="molecule type" value="Genomic_DNA"/>
</dbReference>
<organism evidence="1 2">
    <name type="scientific">Cupriavidus oxalaticus</name>
    <dbReference type="NCBI Taxonomy" id="96344"/>
    <lineage>
        <taxon>Bacteria</taxon>
        <taxon>Pseudomonadati</taxon>
        <taxon>Pseudomonadota</taxon>
        <taxon>Betaproteobacteria</taxon>
        <taxon>Burkholderiales</taxon>
        <taxon>Burkholderiaceae</taxon>
        <taxon>Cupriavidus</taxon>
    </lineage>
</organism>
<proteinExistence type="predicted"/>
<name>A0ABX7HZV6_9BURK</name>
<evidence type="ECO:0000313" key="1">
    <source>
        <dbReference type="EMBL" id="QRQ96045.1"/>
    </source>
</evidence>
<reference evidence="1 2" key="1">
    <citation type="submission" date="2021-02" db="EMBL/GenBank/DDBJ databases">
        <title>Complete Genome Sequence of Cupriavidus oxalaticus Strain Ox1, a Soil Oxalate-Degrading Species.</title>
        <authorList>
            <person name="Palmieri F."/>
            <person name="Udriet P."/>
            <person name="Deuasquier M."/>
            <person name="Beaudoing E."/>
            <person name="Johnson S.L."/>
            <person name="Davenport K.W."/>
            <person name="Chain P.S."/>
            <person name="Bindschedler S."/>
            <person name="Junier P."/>
        </authorList>
    </citation>
    <scope>NUCLEOTIDE SEQUENCE [LARGE SCALE GENOMIC DNA]</scope>
    <source>
        <strain evidence="1 2">Ox1</strain>
    </source>
</reference>
<protein>
    <submittedName>
        <fullName evidence="1">LysR family transcriptional regulator</fullName>
    </submittedName>
</protein>
<sequence length="441" mass="49538">MLRGSLSLNAEATTGPLKWKAIGRADKEVNTSYQRDLEEANRRNSPGGPGSNLMDQYDQVQLRELYVDMDPTERLHLRLGKQQVVWGETDFFHPTDLIHGFDYRWRSFLESDNDELRKPLWLINAKFDVPEADGSLQLVLRPGIDRERDIGNSYDLYGGRWAAQPYKGVDFLAPGFLNYDRRHPAGDTHNPTGGLRWTGLAGPVNYAISYLKTYKPDPVVNSAFAPYQKTPTGGLGDFIFPKMDVYDVSVSGQIPGLDAVVTGEVAYQRNVAYNVGSNFMNGALPGFGGIIRKDAVLTTLRFDKQLRLMEWLGTNQASFFSLQVFDTWLPGYKSSDDIVEQVGFGARLREHTTLLTSFIQLNYLNSRLNPGLAVGMDLSNGDAFVIPSVSFQIGNHWRLLAEADLFFPKHSRKPGQVESSTHTLGDFARNSQFMLRATYQF</sequence>
<accession>A0ABX7HZV6</accession>
<dbReference type="InterPro" id="IPR010727">
    <property type="entry name" value="DUF1302"/>
</dbReference>
<dbReference type="Pfam" id="PF06980">
    <property type="entry name" value="DUF1302"/>
    <property type="match status" value="1"/>
</dbReference>
<gene>
    <name evidence="1" type="ORF">JTE92_20670</name>
</gene>
<evidence type="ECO:0000313" key="2">
    <source>
        <dbReference type="Proteomes" id="UP000623307"/>
    </source>
</evidence>
<dbReference type="Proteomes" id="UP000623307">
    <property type="component" value="Chromosome 2"/>
</dbReference>